<dbReference type="SMART" id="SM00487">
    <property type="entry name" value="DEXDc"/>
    <property type="match status" value="1"/>
</dbReference>
<evidence type="ECO:0000256" key="2">
    <source>
        <dbReference type="SAM" id="MobiDB-lite"/>
    </source>
</evidence>
<dbReference type="PROSITE" id="PS51194">
    <property type="entry name" value="HELICASE_CTER"/>
    <property type="match status" value="1"/>
</dbReference>
<feature type="region of interest" description="Disordered" evidence="2">
    <location>
        <begin position="1212"/>
        <end position="1243"/>
    </location>
</feature>
<feature type="region of interest" description="Disordered" evidence="2">
    <location>
        <begin position="1265"/>
        <end position="1295"/>
    </location>
</feature>
<dbReference type="EMBL" id="CALQ01001326">
    <property type="protein sequence ID" value="CCM17528.1"/>
    <property type="molecule type" value="Genomic_DNA"/>
</dbReference>
<feature type="region of interest" description="Disordered" evidence="2">
    <location>
        <begin position="717"/>
        <end position="752"/>
    </location>
</feature>
<dbReference type="InterPro" id="IPR038718">
    <property type="entry name" value="SNF2-like_sf"/>
</dbReference>
<evidence type="ECO:0000313" key="5">
    <source>
        <dbReference type="EMBL" id="CCM17528.1"/>
    </source>
</evidence>
<dbReference type="InterPro" id="IPR000330">
    <property type="entry name" value="SNF2_N"/>
</dbReference>
<feature type="compositionally biased region" description="Basic and acidic residues" evidence="2">
    <location>
        <begin position="1334"/>
        <end position="1343"/>
    </location>
</feature>
<keyword evidence="1" id="KW-0378">Hydrolase</keyword>
<dbReference type="Gene3D" id="3.40.50.10810">
    <property type="entry name" value="Tandem AAA-ATPase domain"/>
    <property type="match status" value="1"/>
</dbReference>
<evidence type="ECO:0000256" key="1">
    <source>
        <dbReference type="ARBA" id="ARBA00022801"/>
    </source>
</evidence>
<dbReference type="InterPro" id="IPR001650">
    <property type="entry name" value="Helicase_C-like"/>
</dbReference>
<feature type="domain" description="Helicase ATP-binding" evidence="3">
    <location>
        <begin position="452"/>
        <end position="628"/>
    </location>
</feature>
<feature type="compositionally biased region" description="Low complexity" evidence="2">
    <location>
        <begin position="726"/>
        <end position="736"/>
    </location>
</feature>
<dbReference type="Pfam" id="PF00271">
    <property type="entry name" value="Helicase_C"/>
    <property type="match status" value="1"/>
</dbReference>
<feature type="compositionally biased region" description="Low complexity" evidence="2">
    <location>
        <begin position="1227"/>
        <end position="1243"/>
    </location>
</feature>
<dbReference type="CDD" id="cd18793">
    <property type="entry name" value="SF2_C_SNF"/>
    <property type="match status" value="1"/>
</dbReference>
<dbReference type="PROSITE" id="PS51192">
    <property type="entry name" value="HELICASE_ATP_BIND_1"/>
    <property type="match status" value="1"/>
</dbReference>
<dbReference type="GO" id="GO:0005524">
    <property type="term" value="F:ATP binding"/>
    <property type="evidence" value="ECO:0007669"/>
    <property type="project" value="InterPro"/>
</dbReference>
<evidence type="ECO:0000259" key="4">
    <source>
        <dbReference type="PROSITE" id="PS51194"/>
    </source>
</evidence>
<dbReference type="GO" id="GO:0016787">
    <property type="term" value="F:hydrolase activity"/>
    <property type="evidence" value="ECO:0007669"/>
    <property type="project" value="UniProtKB-KW"/>
</dbReference>
<accession>A0A1E1J1R6</accession>
<feature type="domain" description="Helicase C-terminal" evidence="4">
    <location>
        <begin position="924"/>
        <end position="1078"/>
    </location>
</feature>
<proteinExistence type="predicted"/>
<protein>
    <recommendedName>
        <fullName evidence="6">SNF2 N-terminal domain family protein</fullName>
    </recommendedName>
</protein>
<dbReference type="Pfam" id="PF00176">
    <property type="entry name" value="SNF2-rel_dom"/>
    <property type="match status" value="1"/>
</dbReference>
<dbReference type="Gene3D" id="3.40.50.300">
    <property type="entry name" value="P-loop containing nucleotide triphosphate hydrolases"/>
    <property type="match status" value="1"/>
</dbReference>
<dbReference type="InterPro" id="IPR027417">
    <property type="entry name" value="P-loop_NTPase"/>
</dbReference>
<evidence type="ECO:0008006" key="6">
    <source>
        <dbReference type="Google" id="ProtNLM"/>
    </source>
</evidence>
<dbReference type="SUPFAM" id="SSF52540">
    <property type="entry name" value="P-loop containing nucleoside triphosphate hydrolases"/>
    <property type="match status" value="2"/>
</dbReference>
<dbReference type="InterPro" id="IPR049730">
    <property type="entry name" value="SNF2/RAD54-like_C"/>
</dbReference>
<organism evidence="5">
    <name type="scientific">Leishmania guyanensis</name>
    <dbReference type="NCBI Taxonomy" id="5670"/>
    <lineage>
        <taxon>Eukaryota</taxon>
        <taxon>Discoba</taxon>
        <taxon>Euglenozoa</taxon>
        <taxon>Kinetoplastea</taxon>
        <taxon>Metakinetoplastina</taxon>
        <taxon>Trypanosomatida</taxon>
        <taxon>Trypanosomatidae</taxon>
        <taxon>Leishmaniinae</taxon>
        <taxon>Leishmania</taxon>
        <taxon>Leishmania guyanensis species complex</taxon>
    </lineage>
</organism>
<evidence type="ECO:0000259" key="3">
    <source>
        <dbReference type="PROSITE" id="PS51192"/>
    </source>
</evidence>
<feature type="region of interest" description="Disordered" evidence="2">
    <location>
        <begin position="1329"/>
        <end position="1351"/>
    </location>
</feature>
<name>A0A1E1J1R6_LEIGU</name>
<dbReference type="InterPro" id="IPR014001">
    <property type="entry name" value="Helicase_ATP-bd"/>
</dbReference>
<sequence length="1407" mass="152623">MDVAAESATRGDAGTNQRPNPSSSEGAMEANTPHCRDKDSHECTGATTVRRMATLYDQLTRRENVMPTQDTQRRLHHLRFFCAHSSRVAAATGSESQQTSGHALTVANETHAGGDCSSTWELKARYFQVMKETLTAVMGRRLHSQLLCDSSTADTDPASLNPTQRRGTGASAMTTAARQAVLRSDMEVFMGAVAHQESMLDSVATACRAHLIMDGAAATAPPACLFFSSLPQIPIRQWAGSHLYNNWFVRCQTPYALGPSAAAKPKAMRLHGAPMLKPSTASRALPKALVLPLDVEVELRKYWRLHDEAAARARLDALRCNDAEAFAKHVSLLKVSGLLKIMEKTEGFMRRIGLRLQAHSTQASANGGGDTTSAVTTTRVASAALDEQGDADRPGGTVGLRGSEYERFRAYVASTKNEFKLIHRVDVFVAAQPAGLDATLLPHQMDGLRFLASLDANHINGILADEMGVGKTVQTLAFLVYLKNRRIETAEASGGRVAPPLAGPHLPHLVLAPLSVVREWQEACEQFVSGALRVAVYQELADPVREAAAYDLVFLPVHAARYVGAEAARVQWHYIVVDEAHKAVSNLNTITAQCILSLPCSRRLVLTGTPLSSDLQELWSLLHFLNPEVFTDNDAFEEVFRRPFRVYEAREMELTAEERGLLILRLHQVLRPFLLRRTKADVDSTLRMTHHHIWCPLSAMQQRLLGMLREQRRTPTVLSMTGGHKSNSSSSSSSSEAGRDDEEEVAGAADEAPHTITLPAAEIGADASAGCPGHTTAAASTAEAPHGKALPALDTLKAHNEASAASDRLTELVWQYLPALAYTEARDTVRCAVQEDRALGLTSAGVSELTSQLLCNHAFLLPFFSQVLHRHDLDEVTQEGYNNADSVAAVASQSCTLGAKVAGRCGAAGLTLACSGKFLILHLLLARLYVAQHKVVLFTHWLDCVDLLVDYLHSRGWADHTEVLTGGSSEAERLASVRHFREDPACLFFLISIKAGGCGINLQVAHMVVLVDRDYTATNEDQALARVYRIGQRHAVRAVYLATTDPSEERVAQRAATKNKPREAIINDGVYQVTTASEAKRAGETDESVTAAAFVEPPSHAENDLDACELWRSVPGATTPPSPPPEAQETLTPACDGELQGAAGSAAIPLLQPESFWVALSRLICSMDELVITEADRAAATVRSAEGASPDLGCAASNSVVARLFATRPPQSTAELQARLQREAERVPSTSPPSVGTSPSLSSAAAGGALLGARRDQAEALAAGVYPRSDASDKSQAVTLAEQPHSTPPSAPAADPLRNSSLFWLEYSYLLRIAERGPYLLSDALRAAASNDAQKNDPEEQVRRRQRRDRRTAKRLRLASVDVPDGFREACWAKESIDDDTEVAKRYLRFLDARAGKRRQRRRKDAD</sequence>
<dbReference type="SMART" id="SM00490">
    <property type="entry name" value="HELICc"/>
    <property type="match status" value="1"/>
</dbReference>
<feature type="region of interest" description="Disordered" evidence="2">
    <location>
        <begin position="767"/>
        <end position="786"/>
    </location>
</feature>
<dbReference type="PANTHER" id="PTHR10799">
    <property type="entry name" value="SNF2/RAD54 HELICASE FAMILY"/>
    <property type="match status" value="1"/>
</dbReference>
<feature type="compositionally biased region" description="Polar residues" evidence="2">
    <location>
        <begin position="14"/>
        <end position="25"/>
    </location>
</feature>
<feature type="region of interest" description="Disordered" evidence="2">
    <location>
        <begin position="1"/>
        <end position="41"/>
    </location>
</feature>
<gene>
    <name evidence="5" type="primary">LgM4147LRVhigh.30.01650.01010</name>
    <name evidence="5" type="ORF">BN36_3050260</name>
</gene>
<feature type="region of interest" description="Disordered" evidence="2">
    <location>
        <begin position="151"/>
        <end position="172"/>
    </location>
</feature>
<reference evidence="5" key="1">
    <citation type="submission" date="2012-08" db="EMBL/GenBank/DDBJ databases">
        <title>Comparative genomics of metastatic and non-metastatic Leishmania guyanensis provides insights into polygenic factors involved in Leishmania RNA virus infection.</title>
        <authorList>
            <person name="Smith D."/>
            <person name="Hertz-Fowler C."/>
            <person name="Martin R."/>
            <person name="Dickens N."/>
            <person name="Fasel N."/>
            <person name="Falquet L."/>
            <person name="Beverley S."/>
            <person name="Zangger H."/>
            <person name="Calderon-Copete S."/>
            <person name="Mottram J."/>
            <person name="Xenarios I."/>
        </authorList>
    </citation>
    <scope>NUCLEOTIDE SEQUENCE</scope>
    <source>
        <strain evidence="5">MHOM/BR/75/M4147/SSU:IR2SAT-LUC</strain>
    </source>
</reference>